<dbReference type="PANTHER" id="PTHR40727">
    <property type="entry name" value="TRANSCRIPTION REGULATOR, ENCODED NEXT TO RECA SUPERFAMILY ATPASE-RELATED"/>
    <property type="match status" value="1"/>
</dbReference>
<dbReference type="InterPro" id="IPR022285">
    <property type="entry name" value="CHP03879_regulat_dom_put"/>
</dbReference>
<sequence>MILEIKTNDNEIKYLAERVFFKSIDLLGGLNKLAEYRTLTWLPSIARAAFVIVLREEYLKTEDEIAQFVGLTRNTIRQILRADPNAALYKIEHIDELTSEEKKQLKVHTAGGIAKLAYKLVKEGEDSQTVMEYCRMISQEAVSQCDAPWAYLVLKNIKGMHYPITDADELIERLKNIEIKGVKAQDIIKNIHYPIKNPAMLLKEIKEQLQMKGIE</sequence>
<dbReference type="PANTHER" id="PTHR40727:SF1">
    <property type="entry name" value="BACTERIO-OPSIN ACTIVATOR"/>
    <property type="match status" value="1"/>
</dbReference>
<gene>
    <name evidence="1" type="ORF">C6V80_07305</name>
    <name evidence="2" type="ORF">EDC58_1306</name>
</gene>
<evidence type="ECO:0000313" key="2">
    <source>
        <dbReference type="EMBL" id="ROR39366.1"/>
    </source>
</evidence>
<protein>
    <submittedName>
        <fullName evidence="1">Bacterio-opsin activator</fullName>
    </submittedName>
    <submittedName>
        <fullName evidence="2">Regulatory domain-containing protein</fullName>
    </submittedName>
</protein>
<organism evidence="2 3">
    <name type="scientific">Caminibacter pacificus</name>
    <dbReference type="NCBI Taxonomy" id="1424653"/>
    <lineage>
        <taxon>Bacteria</taxon>
        <taxon>Pseudomonadati</taxon>
        <taxon>Campylobacterota</taxon>
        <taxon>Epsilonproteobacteria</taxon>
        <taxon>Nautiliales</taxon>
        <taxon>Nautiliaceae</taxon>
        <taxon>Caminibacter</taxon>
    </lineage>
</organism>
<name>A0AAJ4UXK3_9BACT</name>
<evidence type="ECO:0000313" key="3">
    <source>
        <dbReference type="Proteomes" id="UP000272781"/>
    </source>
</evidence>
<reference evidence="4" key="1">
    <citation type="submission" date="2018-03" db="EMBL/GenBank/DDBJ databases">
        <title>A comparative analysis of the Nautiliaceae.</title>
        <authorList>
            <person name="Grosche A."/>
            <person name="Smedile F."/>
            <person name="Vetriani C."/>
        </authorList>
    </citation>
    <scope>NUCLEOTIDE SEQUENCE [LARGE SCALE GENOMIC DNA]</scope>
    <source>
        <strain evidence="4">TB6</strain>
    </source>
</reference>
<dbReference type="EMBL" id="CP027432">
    <property type="protein sequence ID" value="QCI28778.1"/>
    <property type="molecule type" value="Genomic_DNA"/>
</dbReference>
<dbReference type="AlphaFoldDB" id="A0AAJ4UXK3"/>
<evidence type="ECO:0000313" key="1">
    <source>
        <dbReference type="EMBL" id="QCI28778.1"/>
    </source>
</evidence>
<evidence type="ECO:0000313" key="4">
    <source>
        <dbReference type="Proteomes" id="UP000298805"/>
    </source>
</evidence>
<dbReference type="NCBIfam" id="TIGR03879">
    <property type="entry name" value="near_KaiC_dom"/>
    <property type="match status" value="1"/>
</dbReference>
<dbReference type="EMBL" id="RJVK01000003">
    <property type="protein sequence ID" value="ROR39366.1"/>
    <property type="molecule type" value="Genomic_DNA"/>
</dbReference>
<dbReference type="RefSeq" id="WP_123352701.1">
    <property type="nucleotide sequence ID" value="NZ_CP027432.2"/>
</dbReference>
<dbReference type="Proteomes" id="UP000298805">
    <property type="component" value="Chromosome"/>
</dbReference>
<reference evidence="1" key="3">
    <citation type="submission" date="2019-06" db="EMBL/GenBank/DDBJ databases">
        <title>A comparative analysis of the Nautiliaceae.</title>
        <authorList>
            <person name="Grosche A."/>
            <person name="Smedile F."/>
            <person name="Vetriani C."/>
        </authorList>
    </citation>
    <scope>NUCLEOTIDE SEQUENCE</scope>
    <source>
        <strain evidence="1">TB6</strain>
    </source>
</reference>
<proteinExistence type="predicted"/>
<keyword evidence="4" id="KW-1185">Reference proteome</keyword>
<reference evidence="2 3" key="2">
    <citation type="submission" date="2018-11" db="EMBL/GenBank/DDBJ databases">
        <title>Genomic Encyclopedia of Type Strains, Phase IV (KMG-IV): sequencing the most valuable type-strain genomes for metagenomic binning, comparative biology and taxonomic classification.</title>
        <authorList>
            <person name="Goeker M."/>
        </authorList>
    </citation>
    <scope>NUCLEOTIDE SEQUENCE [LARGE SCALE GENOMIC DNA]</scope>
    <source>
        <strain evidence="2 3">DSM 27783</strain>
    </source>
</reference>
<dbReference type="Proteomes" id="UP000272781">
    <property type="component" value="Unassembled WGS sequence"/>
</dbReference>
<accession>A0AAJ4UXK3</accession>